<evidence type="ECO:0000256" key="6">
    <source>
        <dbReference type="SAM" id="MobiDB-lite"/>
    </source>
</evidence>
<evidence type="ECO:0000313" key="8">
    <source>
        <dbReference type="EMBL" id="KAG0497417.1"/>
    </source>
</evidence>
<dbReference type="Proteomes" id="UP000636800">
    <property type="component" value="Chromosome 1"/>
</dbReference>
<organism evidence="8 9">
    <name type="scientific">Vanilla planifolia</name>
    <name type="common">Vanilla</name>
    <dbReference type="NCBI Taxonomy" id="51239"/>
    <lineage>
        <taxon>Eukaryota</taxon>
        <taxon>Viridiplantae</taxon>
        <taxon>Streptophyta</taxon>
        <taxon>Embryophyta</taxon>
        <taxon>Tracheophyta</taxon>
        <taxon>Spermatophyta</taxon>
        <taxon>Magnoliopsida</taxon>
        <taxon>Liliopsida</taxon>
        <taxon>Asparagales</taxon>
        <taxon>Orchidaceae</taxon>
        <taxon>Vanilloideae</taxon>
        <taxon>Vanilleae</taxon>
        <taxon>Vanilla</taxon>
    </lineage>
</organism>
<name>A0A835S5K9_VANPL</name>
<accession>A0A835S5K9</accession>
<evidence type="ECO:0000259" key="7">
    <source>
        <dbReference type="PROSITE" id="PS51032"/>
    </source>
</evidence>
<keyword evidence="3" id="KW-0238">DNA-binding</keyword>
<dbReference type="PROSITE" id="PS51032">
    <property type="entry name" value="AP2_ERF"/>
    <property type="match status" value="1"/>
</dbReference>
<dbReference type="OrthoDB" id="1911901at2759"/>
<dbReference type="GO" id="GO:0003700">
    <property type="term" value="F:DNA-binding transcription factor activity"/>
    <property type="evidence" value="ECO:0007669"/>
    <property type="project" value="InterPro"/>
</dbReference>
<reference evidence="8 9" key="1">
    <citation type="journal article" date="2020" name="Nat. Food">
        <title>A phased Vanilla planifolia genome enables genetic improvement of flavour and production.</title>
        <authorList>
            <person name="Hasing T."/>
            <person name="Tang H."/>
            <person name="Brym M."/>
            <person name="Khazi F."/>
            <person name="Huang T."/>
            <person name="Chambers A.H."/>
        </authorList>
    </citation>
    <scope>NUCLEOTIDE SEQUENCE [LARGE SCALE GENOMIC DNA]</scope>
    <source>
        <tissue evidence="8">Leaf</tissue>
    </source>
</reference>
<feature type="region of interest" description="Disordered" evidence="6">
    <location>
        <begin position="124"/>
        <end position="143"/>
    </location>
</feature>
<gene>
    <name evidence="8" type="ORF">HPP92_002108</name>
</gene>
<dbReference type="SUPFAM" id="SSF54171">
    <property type="entry name" value="DNA-binding domain"/>
    <property type="match status" value="1"/>
</dbReference>
<sequence>MGEIRGGDKGIRPPRNGWLGTFGSAHEAALAYDRAALLKGPHARTNFIYAENSSISPLPPTFHSQPLTLSSSTAPAAIIPPAASAVAAVLPSLSSQSDINLQLGQCSWNATEDIAHSIREAGGRKVSNHGRGGGGSVGVKPGFDANERDSHGRAWELNTWWMTVLAMVIITRYFKPMLSVCLCLLEMKYL</sequence>
<keyword evidence="2" id="KW-0805">Transcription regulation</keyword>
<evidence type="ECO:0000256" key="5">
    <source>
        <dbReference type="ARBA" id="ARBA00023242"/>
    </source>
</evidence>
<dbReference type="EMBL" id="JADCNL010000001">
    <property type="protein sequence ID" value="KAG0497417.1"/>
    <property type="molecule type" value="Genomic_DNA"/>
</dbReference>
<dbReference type="InterPro" id="IPR050913">
    <property type="entry name" value="AP2/ERF_ERF"/>
</dbReference>
<keyword evidence="9" id="KW-1185">Reference proteome</keyword>
<dbReference type="Gene3D" id="3.30.730.10">
    <property type="entry name" value="AP2/ERF domain"/>
    <property type="match status" value="1"/>
</dbReference>
<dbReference type="InterPro" id="IPR036955">
    <property type="entry name" value="AP2/ERF_dom_sf"/>
</dbReference>
<proteinExistence type="predicted"/>
<dbReference type="SMART" id="SM00380">
    <property type="entry name" value="AP2"/>
    <property type="match status" value="1"/>
</dbReference>
<evidence type="ECO:0000313" key="9">
    <source>
        <dbReference type="Proteomes" id="UP000636800"/>
    </source>
</evidence>
<evidence type="ECO:0000256" key="1">
    <source>
        <dbReference type="ARBA" id="ARBA00004123"/>
    </source>
</evidence>
<comment type="subcellular location">
    <subcellularLocation>
        <location evidence="1">Nucleus</location>
    </subcellularLocation>
</comment>
<dbReference type="PANTHER" id="PTHR31194:SF225">
    <property type="entry name" value="AP2 DOMAIN CLASS TRANSCRIPTION FACTOR"/>
    <property type="match status" value="1"/>
</dbReference>
<evidence type="ECO:0000256" key="4">
    <source>
        <dbReference type="ARBA" id="ARBA00023163"/>
    </source>
</evidence>
<dbReference type="InterPro" id="IPR001471">
    <property type="entry name" value="AP2/ERF_dom"/>
</dbReference>
<keyword evidence="5" id="KW-0539">Nucleus</keyword>
<dbReference type="GO" id="GO:0003677">
    <property type="term" value="F:DNA binding"/>
    <property type="evidence" value="ECO:0007669"/>
    <property type="project" value="UniProtKB-KW"/>
</dbReference>
<dbReference type="GO" id="GO:0005634">
    <property type="term" value="C:nucleus"/>
    <property type="evidence" value="ECO:0007669"/>
    <property type="project" value="UniProtKB-SubCell"/>
</dbReference>
<comment type="caution">
    <text evidence="8">The sequence shown here is derived from an EMBL/GenBank/DDBJ whole genome shotgun (WGS) entry which is preliminary data.</text>
</comment>
<keyword evidence="4" id="KW-0804">Transcription</keyword>
<dbReference type="PANTHER" id="PTHR31194">
    <property type="entry name" value="SHN SHINE , DNA BINDING / TRANSCRIPTION FACTOR"/>
    <property type="match status" value="1"/>
</dbReference>
<evidence type="ECO:0000256" key="2">
    <source>
        <dbReference type="ARBA" id="ARBA00023015"/>
    </source>
</evidence>
<dbReference type="InterPro" id="IPR016177">
    <property type="entry name" value="DNA-bd_dom_sf"/>
</dbReference>
<evidence type="ECO:0000256" key="3">
    <source>
        <dbReference type="ARBA" id="ARBA00023125"/>
    </source>
</evidence>
<dbReference type="AlphaFoldDB" id="A0A835S5K9"/>
<feature type="domain" description="AP2/ERF" evidence="7">
    <location>
        <begin position="1"/>
        <end position="48"/>
    </location>
</feature>
<dbReference type="CDD" id="cd00018">
    <property type="entry name" value="AP2"/>
    <property type="match status" value="1"/>
</dbReference>
<protein>
    <recommendedName>
        <fullName evidence="7">AP2/ERF domain-containing protein</fullName>
    </recommendedName>
</protein>